<proteinExistence type="predicted"/>
<reference evidence="2" key="1">
    <citation type="submission" date="2021-02" db="EMBL/GenBank/DDBJ databases">
        <authorList>
            <person name="Nowell W R."/>
        </authorList>
    </citation>
    <scope>NUCLEOTIDE SEQUENCE</scope>
</reference>
<dbReference type="Proteomes" id="UP000663881">
    <property type="component" value="Unassembled WGS sequence"/>
</dbReference>
<keyword evidence="1" id="KW-1133">Transmembrane helix</keyword>
<evidence type="ECO:0000313" key="2">
    <source>
        <dbReference type="EMBL" id="CAF3834409.1"/>
    </source>
</evidence>
<gene>
    <name evidence="2" type="ORF">OKA104_LOCUS20498</name>
</gene>
<name>A0A819DEV6_9BILA</name>
<protein>
    <submittedName>
        <fullName evidence="2">Uncharacterized protein</fullName>
    </submittedName>
</protein>
<keyword evidence="1" id="KW-0472">Membrane</keyword>
<evidence type="ECO:0000256" key="1">
    <source>
        <dbReference type="SAM" id="Phobius"/>
    </source>
</evidence>
<dbReference type="AlphaFoldDB" id="A0A819DEV6"/>
<evidence type="ECO:0000313" key="3">
    <source>
        <dbReference type="Proteomes" id="UP000663881"/>
    </source>
</evidence>
<feature type="transmembrane region" description="Helical" evidence="1">
    <location>
        <begin position="21"/>
        <end position="43"/>
    </location>
</feature>
<feature type="transmembrane region" description="Helical" evidence="1">
    <location>
        <begin position="71"/>
        <end position="89"/>
    </location>
</feature>
<accession>A0A819DEV6</accession>
<dbReference type="EMBL" id="CAJOAY010001374">
    <property type="protein sequence ID" value="CAF3834409.1"/>
    <property type="molecule type" value="Genomic_DNA"/>
</dbReference>
<keyword evidence="1" id="KW-0812">Transmembrane</keyword>
<organism evidence="2 3">
    <name type="scientific">Adineta steineri</name>
    <dbReference type="NCBI Taxonomy" id="433720"/>
    <lineage>
        <taxon>Eukaryota</taxon>
        <taxon>Metazoa</taxon>
        <taxon>Spiralia</taxon>
        <taxon>Gnathifera</taxon>
        <taxon>Rotifera</taxon>
        <taxon>Eurotatoria</taxon>
        <taxon>Bdelloidea</taxon>
        <taxon>Adinetida</taxon>
        <taxon>Adinetidae</taxon>
        <taxon>Adineta</taxon>
    </lineage>
</organism>
<comment type="caution">
    <text evidence="2">The sequence shown here is derived from an EMBL/GenBank/DDBJ whole genome shotgun (WGS) entry which is preliminary data.</text>
</comment>
<sequence>MRRQQQQRIEKFLLWLDTVDKIIQPFCNIISVLISSWLCWIIFTRCKSIIFDIDLLRTSLDETGKCSLDGLLVYITVIYAIIDILYHLYKVSTIRFKGVFSSADSSISTGDSPMMRFRRVPDTTQRALSNGVLGFFIAQS</sequence>